<evidence type="ECO:0000256" key="1">
    <source>
        <dbReference type="SAM" id="Coils"/>
    </source>
</evidence>
<reference evidence="4" key="1">
    <citation type="journal article" date="2015" name="Genome Announc.">
        <title>Draft genome sequence of the fungus Penicillium brasilianum MG11.</title>
        <authorList>
            <person name="Horn F."/>
            <person name="Linde J."/>
            <person name="Mattern D.J."/>
            <person name="Walther G."/>
            <person name="Guthke R."/>
            <person name="Brakhage A.A."/>
            <person name="Valiante V."/>
        </authorList>
    </citation>
    <scope>NUCLEOTIDE SEQUENCE [LARGE SCALE GENOMIC DNA]</scope>
    <source>
        <strain evidence="4">MG11</strain>
    </source>
</reference>
<keyword evidence="4" id="KW-1185">Reference proteome</keyword>
<gene>
    <name evidence="3" type="ORF">PMG11_11001</name>
</gene>
<feature type="domain" description="Azaphilone pigments biosynthesis cluster protein L N-terminal" evidence="2">
    <location>
        <begin position="5"/>
        <end position="195"/>
    </location>
</feature>
<accession>A0A0F7U0S1</accession>
<protein>
    <recommendedName>
        <fullName evidence="2">Azaphilone pigments biosynthesis cluster protein L N-terminal domain-containing protein</fullName>
    </recommendedName>
</protein>
<name>A0A0F7U0S1_PENBI</name>
<evidence type="ECO:0000259" key="2">
    <source>
        <dbReference type="Pfam" id="PF17111"/>
    </source>
</evidence>
<organism evidence="3 4">
    <name type="scientific">Penicillium brasilianum</name>
    <dbReference type="NCBI Taxonomy" id="104259"/>
    <lineage>
        <taxon>Eukaryota</taxon>
        <taxon>Fungi</taxon>
        <taxon>Dikarya</taxon>
        <taxon>Ascomycota</taxon>
        <taxon>Pezizomycotina</taxon>
        <taxon>Eurotiomycetes</taxon>
        <taxon>Eurotiomycetidae</taxon>
        <taxon>Eurotiales</taxon>
        <taxon>Aspergillaceae</taxon>
        <taxon>Penicillium</taxon>
    </lineage>
</organism>
<dbReference type="EMBL" id="CDHK01000017">
    <property type="protein sequence ID" value="CEJ62504.1"/>
    <property type="molecule type" value="Genomic_DNA"/>
</dbReference>
<evidence type="ECO:0000313" key="3">
    <source>
        <dbReference type="EMBL" id="CEJ62504.1"/>
    </source>
</evidence>
<evidence type="ECO:0000313" key="4">
    <source>
        <dbReference type="Proteomes" id="UP000042958"/>
    </source>
</evidence>
<dbReference type="OrthoDB" id="428260at2759"/>
<dbReference type="InterPro" id="IPR031348">
    <property type="entry name" value="PigL_N"/>
</dbReference>
<keyword evidence="1" id="KW-0175">Coiled coil</keyword>
<dbReference type="Pfam" id="PF17111">
    <property type="entry name" value="PigL_N"/>
    <property type="match status" value="1"/>
</dbReference>
<proteinExistence type="predicted"/>
<dbReference type="AlphaFoldDB" id="A0A0F7U0S1"/>
<sequence>MAEAAVGLASAILTLTIFTFDTGKSLYEVLSSFRSQKKGIRDLKTELSSLLSIVATIREDVERSKEAERFEPLRQPLENCSITCREIREMLDACTIHSNGESDSVRDWLSLRFHERSFEEMKHRLSSYKSTLNICFELINGRNHTRTLNSLNELEGLIRGTREDLEEQLDRVLRTVNDSDALSQENLRADYARLKSSIESLSQAHKVIDTNHPKIVVEDNRAGPDSRAIFGTDTTQPHFMLNVSNNEAGKGALMGAGIYTSQTLRELLRDSRASETTLALQSLQTQPHSTDDTDIQSLLHSFSVQCKQELPSTSEVSSSRRLIISEHVSTTETLYPPTTPP</sequence>
<feature type="coiled-coil region" evidence="1">
    <location>
        <begin position="151"/>
        <end position="204"/>
    </location>
</feature>
<dbReference type="Proteomes" id="UP000042958">
    <property type="component" value="Unassembled WGS sequence"/>
</dbReference>